<reference evidence="1 2" key="1">
    <citation type="submission" date="2018-12" db="EMBL/GenBank/DDBJ databases">
        <authorList>
            <consortium name="Pathogen Informatics"/>
        </authorList>
    </citation>
    <scope>NUCLEOTIDE SEQUENCE [LARGE SCALE GENOMIC DNA]</scope>
    <source>
        <strain evidence="1 2">NCTC13098</strain>
    </source>
</reference>
<protein>
    <submittedName>
        <fullName evidence="1">Predicted ATPase</fullName>
    </submittedName>
</protein>
<dbReference type="InterPro" id="IPR027417">
    <property type="entry name" value="P-loop_NTPase"/>
</dbReference>
<sequence length="52" mass="5940">MCFANLEILNFRDFETVNIPLTGNIVLLGENLVGKSNLPLAIRLFNLMIDRY</sequence>
<dbReference type="Proteomes" id="UP000274346">
    <property type="component" value="Chromosome"/>
</dbReference>
<evidence type="ECO:0000313" key="1">
    <source>
        <dbReference type="EMBL" id="VDR26158.1"/>
    </source>
</evidence>
<proteinExistence type="predicted"/>
<dbReference type="Gene3D" id="3.40.50.300">
    <property type="entry name" value="P-loop containing nucleotide triphosphate hydrolases"/>
    <property type="match status" value="1"/>
</dbReference>
<name>A0A3P8JH83_RAOTE</name>
<gene>
    <name evidence="1" type="ORF">NCTC13098_02497</name>
</gene>
<evidence type="ECO:0000313" key="2">
    <source>
        <dbReference type="Proteomes" id="UP000274346"/>
    </source>
</evidence>
<dbReference type="EMBL" id="LR131271">
    <property type="protein sequence ID" value="VDR26158.1"/>
    <property type="molecule type" value="Genomic_DNA"/>
</dbReference>
<dbReference type="KEGG" id="rtg:NCTC13098_02497"/>
<dbReference type="AlphaFoldDB" id="A0A3P8JH83"/>
<organism evidence="1 2">
    <name type="scientific">Raoultella terrigena</name>
    <name type="common">Klebsiella terrigena</name>
    <dbReference type="NCBI Taxonomy" id="577"/>
    <lineage>
        <taxon>Bacteria</taxon>
        <taxon>Pseudomonadati</taxon>
        <taxon>Pseudomonadota</taxon>
        <taxon>Gammaproteobacteria</taxon>
        <taxon>Enterobacterales</taxon>
        <taxon>Enterobacteriaceae</taxon>
        <taxon>Klebsiella/Raoultella group</taxon>
        <taxon>Raoultella</taxon>
    </lineage>
</organism>
<accession>A0A3P8JH83</accession>